<evidence type="ECO:0000313" key="2">
    <source>
        <dbReference type="Proteomes" id="UP001449657"/>
    </source>
</evidence>
<gene>
    <name evidence="1" type="ORF">WJU22_21720</name>
</gene>
<dbReference type="EMBL" id="CP150096">
    <property type="protein sequence ID" value="WZN45521.1"/>
    <property type="molecule type" value="Genomic_DNA"/>
</dbReference>
<keyword evidence="2" id="KW-1185">Reference proteome</keyword>
<protein>
    <submittedName>
        <fullName evidence="1">PKD-like family lipoprotein</fullName>
    </submittedName>
</protein>
<organism evidence="1 2">
    <name type="scientific">Chitinophaga caseinilytica</name>
    <dbReference type="NCBI Taxonomy" id="2267521"/>
    <lineage>
        <taxon>Bacteria</taxon>
        <taxon>Pseudomonadati</taxon>
        <taxon>Bacteroidota</taxon>
        <taxon>Chitinophagia</taxon>
        <taxon>Chitinophagales</taxon>
        <taxon>Chitinophagaceae</taxon>
        <taxon>Chitinophaga</taxon>
    </lineage>
</organism>
<evidence type="ECO:0000313" key="1">
    <source>
        <dbReference type="EMBL" id="WZN45521.1"/>
    </source>
</evidence>
<sequence length="482" mass="53860">MLKHIKLLCCISLGIAMAGCYKDKGNYDYIDINEVSITSDSSAVVVLQQDTLRINVQLKQSMPDAAGLTYEWVFYAANGTPQERRQLGTGKNLTAMISEKPGNYNLDYFVTDKKTGVSFQKRFSISVESAFGEGWMVLEENGGTTDIGLVTRGKKIFKNIYSTSNKGQKLPAGARDISIIQYRGQEIYILSPADMVQVDYVDFTKIKRFDQFFYDAPAPKPEGNYLLGGSDKVMYNNGLVYTASTVLPPPYTFGLPLIGAGEGPYYMEPYPIYSVSEGKFFYDRISQRFFRAGPYDIELSPCPQFDPAADAYNMNNIGKKLLYAEHNVTDMHNLLFKNNNNDSLFIYVLDAGIPNPAVAKYDVTGLPGLLGADHYRMSKTLTYLYYSNGNKVYKLDILAQTSTLLYTFPAGTQVADMKMYFNWKDFDDADNDRLIGIATNEAGHGKLYYFPLAVTGNFEGNTYRTVFDGFGKINGIAYKSGN</sequence>
<proteinExistence type="predicted"/>
<accession>A0ABZ2Z4E0</accession>
<dbReference type="RefSeq" id="WP_341840273.1">
    <property type="nucleotide sequence ID" value="NZ_CP149792.1"/>
</dbReference>
<reference evidence="1 2" key="1">
    <citation type="submission" date="2024-03" db="EMBL/GenBank/DDBJ databases">
        <title>Chitinophaga caseinilytica sp. nov., a casein hydrolysing bacterium isolated from forest soil.</title>
        <authorList>
            <person name="Lee D.S."/>
            <person name="Han D.M."/>
            <person name="Baek J.H."/>
            <person name="Choi D.G."/>
            <person name="Jeon J.H."/>
            <person name="Jeon C.O."/>
        </authorList>
    </citation>
    <scope>NUCLEOTIDE SEQUENCE [LARGE SCALE GENOMIC DNA]</scope>
    <source>
        <strain evidence="1 2">KACC 19118</strain>
    </source>
</reference>
<name>A0ABZ2Z4E0_9BACT</name>
<dbReference type="InterPro" id="IPR032183">
    <property type="entry name" value="PKD-like"/>
</dbReference>
<dbReference type="PROSITE" id="PS51257">
    <property type="entry name" value="PROKAR_LIPOPROTEIN"/>
    <property type="match status" value="1"/>
</dbReference>
<dbReference type="Proteomes" id="UP001449657">
    <property type="component" value="Chromosome"/>
</dbReference>
<dbReference type="Pfam" id="PF16407">
    <property type="entry name" value="PKD_2"/>
    <property type="match status" value="1"/>
</dbReference>